<name>A0A0N1PDC5_LEPSE</name>
<evidence type="ECO:0000256" key="1">
    <source>
        <dbReference type="ARBA" id="ARBA00022490"/>
    </source>
</evidence>
<dbReference type="OMA" id="YCAGAVR"/>
<feature type="region of interest" description="Disordered" evidence="3">
    <location>
        <begin position="77"/>
        <end position="110"/>
    </location>
</feature>
<evidence type="ECO:0000313" key="4">
    <source>
        <dbReference type="EMBL" id="KPI88654.1"/>
    </source>
</evidence>
<evidence type="ECO:0000256" key="2">
    <source>
        <dbReference type="ARBA" id="ARBA00022694"/>
    </source>
</evidence>
<dbReference type="OrthoDB" id="25129at2759"/>
<dbReference type="GO" id="GO:0000049">
    <property type="term" value="F:tRNA binding"/>
    <property type="evidence" value="ECO:0007669"/>
    <property type="project" value="InterPro"/>
</dbReference>
<dbReference type="GO" id="GO:0016783">
    <property type="term" value="F:sulfurtransferase activity"/>
    <property type="evidence" value="ECO:0007669"/>
    <property type="project" value="TreeGrafter"/>
</dbReference>
<keyword evidence="2" id="KW-0819">tRNA processing</keyword>
<dbReference type="InterPro" id="IPR019407">
    <property type="entry name" value="CTU2"/>
</dbReference>
<feature type="region of interest" description="Disordered" evidence="3">
    <location>
        <begin position="452"/>
        <end position="480"/>
    </location>
</feature>
<dbReference type="AlphaFoldDB" id="A0A0N1PDC5"/>
<accession>A0A0N1PDC5</accession>
<dbReference type="EMBL" id="LJSK01000044">
    <property type="protein sequence ID" value="KPI88654.1"/>
    <property type="molecule type" value="Genomic_DNA"/>
</dbReference>
<evidence type="ECO:0000256" key="3">
    <source>
        <dbReference type="SAM" id="MobiDB-lite"/>
    </source>
</evidence>
<evidence type="ECO:0008006" key="6">
    <source>
        <dbReference type="Google" id="ProtNLM"/>
    </source>
</evidence>
<dbReference type="PANTHER" id="PTHR20882">
    <property type="entry name" value="CYTOPLASMIC TRNA 2-THIOLATION PROTEIN 2"/>
    <property type="match status" value="1"/>
</dbReference>
<comment type="caution">
    <text evidence="4">The sequence shown here is derived from an EMBL/GenBank/DDBJ whole genome shotgun (WGS) entry which is preliminary data.</text>
</comment>
<dbReference type="Proteomes" id="UP000038009">
    <property type="component" value="Unassembled WGS sequence"/>
</dbReference>
<keyword evidence="1" id="KW-0963">Cytoplasm</keyword>
<gene>
    <name evidence="4" type="ORF">ABL78_2258</name>
</gene>
<dbReference type="GO" id="GO:0005829">
    <property type="term" value="C:cytosol"/>
    <property type="evidence" value="ECO:0007669"/>
    <property type="project" value="TreeGrafter"/>
</dbReference>
<sequence>MSQCFKCKQGIGTIVSRDGSRALYCTDCFLRYCSGAVRDNLFQRCFLACDTPVAVAVSGGPNSMLLLRELGQLRRKTQAQHHRPSCSQHSRSKENGADPPALSSSHSSASGGSTFDLLPFHLCEAELVIPPSPSAVPTTASIAEVPQLSKTATNARNAAIERVRSSMQEHFDVLLKLVQQQPPLWVYHDEGLDGSKQKRSMPARPPSAAPAVDTALGSAGVAEVAAARGVQPPVHLFERAEVRVFQFSDFLSPAYIAEVLHALHLSRLSLTDREALYGRIKRQVLCRAAQRVTDEYRRGRRTAEEAQAAPASSPHASASLRWYHLLLGDNAARCATAALEAVVTGAGGDGVVHDSAFRGLLHNVVCLRPMRTMLPKETVLCSRLHGIRSTYTPALRTGTSLRSMHHVLEHFVYTMISSYRTMIFNVLNTVQKLQVHPTSIQELVELVERTPDHAESIGPSTSSACTRKSKKAMPGRTAQQNQKDLVAFQPPDVYTQPSSLASAAAETGTHKNGVAERAAVQCCVCGCPATAPSPHNGCAAAEAIGHPADVVSSVDQQTCGMTSDRAAAQQTEHMSSLAVLDCFLCHACRSLLGALPASALGPQAPLSHRDGEQDETDDAARATPIEVLHSFCRLFQ</sequence>
<keyword evidence="5" id="KW-1185">Reference proteome</keyword>
<reference evidence="4 5" key="1">
    <citation type="journal article" date="2015" name="PLoS Pathog.">
        <title>Leptomonas seymouri: Adaptations to the Dixenous Life Cycle Analyzed by Genome Sequencing, Transcriptome Profiling and Co-infection with Leishmania donovani.</title>
        <authorList>
            <person name="Kraeva N."/>
            <person name="Butenko A."/>
            <person name="Hlavacova J."/>
            <person name="Kostygov A."/>
            <person name="Myskova J."/>
            <person name="Grybchuk D."/>
            <person name="Lestinova T."/>
            <person name="Votypka J."/>
            <person name="Volf P."/>
            <person name="Opperdoes F."/>
            <person name="Flegontov P."/>
            <person name="Lukes J."/>
            <person name="Yurchenko V."/>
        </authorList>
    </citation>
    <scope>NUCLEOTIDE SEQUENCE [LARGE SCALE GENOMIC DNA]</scope>
    <source>
        <strain evidence="4 5">ATCC 30220</strain>
    </source>
</reference>
<dbReference type="InterPro" id="IPR014729">
    <property type="entry name" value="Rossmann-like_a/b/a_fold"/>
</dbReference>
<proteinExistence type="predicted"/>
<evidence type="ECO:0000313" key="5">
    <source>
        <dbReference type="Proteomes" id="UP000038009"/>
    </source>
</evidence>
<protein>
    <recommendedName>
        <fullName evidence="6">Cytoplasmic tRNA 2-thiolation protein 2</fullName>
    </recommendedName>
</protein>
<dbReference type="Gene3D" id="3.40.50.620">
    <property type="entry name" value="HUPs"/>
    <property type="match status" value="1"/>
</dbReference>
<dbReference type="PANTHER" id="PTHR20882:SF14">
    <property type="entry name" value="CYTOPLASMIC TRNA 2-THIOLATION PROTEIN 2"/>
    <property type="match status" value="1"/>
</dbReference>
<dbReference type="GO" id="GO:0002143">
    <property type="term" value="P:tRNA wobble position uridine thiolation"/>
    <property type="evidence" value="ECO:0007669"/>
    <property type="project" value="TreeGrafter"/>
</dbReference>
<dbReference type="VEuPathDB" id="TriTrypDB:Lsey_0044_0250"/>
<organism evidence="4 5">
    <name type="scientific">Leptomonas seymouri</name>
    <dbReference type="NCBI Taxonomy" id="5684"/>
    <lineage>
        <taxon>Eukaryota</taxon>
        <taxon>Discoba</taxon>
        <taxon>Euglenozoa</taxon>
        <taxon>Kinetoplastea</taxon>
        <taxon>Metakinetoplastina</taxon>
        <taxon>Trypanosomatida</taxon>
        <taxon>Trypanosomatidae</taxon>
        <taxon>Leishmaniinae</taxon>
        <taxon>Leptomonas</taxon>
    </lineage>
</organism>